<protein>
    <recommendedName>
        <fullName evidence="3">RNA methylase family UPF0020</fullName>
    </recommendedName>
</protein>
<evidence type="ECO:0000313" key="2">
    <source>
        <dbReference type="Proteomes" id="UP000622552"/>
    </source>
</evidence>
<name>A0A8J7KXP6_9ACTN</name>
<dbReference type="RefSeq" id="WP_197004937.1">
    <property type="nucleotide sequence ID" value="NZ_BONS01000017.1"/>
</dbReference>
<gene>
    <name evidence="1" type="ORF">IW245_004346</name>
</gene>
<keyword evidence="2" id="KW-1185">Reference proteome</keyword>
<reference evidence="1" key="1">
    <citation type="submission" date="2020-11" db="EMBL/GenBank/DDBJ databases">
        <title>Sequencing the genomes of 1000 actinobacteria strains.</title>
        <authorList>
            <person name="Klenk H.-P."/>
        </authorList>
    </citation>
    <scope>NUCLEOTIDE SEQUENCE</scope>
    <source>
        <strain evidence="1">DSM 45356</strain>
    </source>
</reference>
<dbReference type="EMBL" id="JADOUF010000001">
    <property type="protein sequence ID" value="MBG6138152.1"/>
    <property type="molecule type" value="Genomic_DNA"/>
</dbReference>
<comment type="caution">
    <text evidence="1">The sequence shown here is derived from an EMBL/GenBank/DDBJ whole genome shotgun (WGS) entry which is preliminary data.</text>
</comment>
<evidence type="ECO:0008006" key="3">
    <source>
        <dbReference type="Google" id="ProtNLM"/>
    </source>
</evidence>
<organism evidence="1 2">
    <name type="scientific">Longispora fulva</name>
    <dbReference type="NCBI Taxonomy" id="619741"/>
    <lineage>
        <taxon>Bacteria</taxon>
        <taxon>Bacillati</taxon>
        <taxon>Actinomycetota</taxon>
        <taxon>Actinomycetes</taxon>
        <taxon>Micromonosporales</taxon>
        <taxon>Micromonosporaceae</taxon>
        <taxon>Longispora</taxon>
    </lineage>
</organism>
<dbReference type="SUPFAM" id="SSF53335">
    <property type="entry name" value="S-adenosyl-L-methionine-dependent methyltransferases"/>
    <property type="match status" value="1"/>
</dbReference>
<dbReference type="Proteomes" id="UP000622552">
    <property type="component" value="Unassembled WGS sequence"/>
</dbReference>
<dbReference type="InterPro" id="IPR029063">
    <property type="entry name" value="SAM-dependent_MTases_sf"/>
</dbReference>
<dbReference type="AlphaFoldDB" id="A0A8J7KXP6"/>
<evidence type="ECO:0000313" key="1">
    <source>
        <dbReference type="EMBL" id="MBG6138152.1"/>
    </source>
</evidence>
<sequence>MSRYALLIAPSSNRVYADTAPRLALAELAVFGRTALKGRLGELEESTFGGVPYVTFEAEDLTDRDVAYLSNLSAMFALFRVEGDLLRPVLLNRLDTFDDDLITIQKYAGKTNEQFTKLLLNVTMLASGKDLLADRPVVFDPMAGRGTTLNQALMYGYDALGCDLDQKDFEAYAAFLKTWLKRKRLKHRAEVNPVRREKKLLARKLEVTIAGQQSLVMYNIDALKAREVIKVRTADLVVTDAPYGVTHGAHHKGLSRKPIELLEEAVPGWVEILKPGGAFGIAFNTFTADKDDIAQVLEDAGLMVLDMPGFTHRVDQAITRDILVACK</sequence>
<dbReference type="Gene3D" id="3.40.50.150">
    <property type="entry name" value="Vaccinia Virus protein VP39"/>
    <property type="match status" value="1"/>
</dbReference>
<proteinExistence type="predicted"/>
<accession>A0A8J7KXP6</accession>